<protein>
    <submittedName>
        <fullName evidence="3">FecR family protein</fullName>
    </submittedName>
</protein>
<name>A0A238YNS9_9BACT</name>
<evidence type="ECO:0000313" key="4">
    <source>
        <dbReference type="Proteomes" id="UP000198405"/>
    </source>
</evidence>
<keyword evidence="4" id="KW-1185">Reference proteome</keyword>
<accession>A0A238YNS9</accession>
<evidence type="ECO:0000313" key="3">
    <source>
        <dbReference type="EMBL" id="SNR72314.1"/>
    </source>
</evidence>
<evidence type="ECO:0000259" key="2">
    <source>
        <dbReference type="Pfam" id="PF04773"/>
    </source>
</evidence>
<evidence type="ECO:0000256" key="1">
    <source>
        <dbReference type="SAM" id="SignalP"/>
    </source>
</evidence>
<reference evidence="4" key="1">
    <citation type="submission" date="2017-06" db="EMBL/GenBank/DDBJ databases">
        <authorList>
            <person name="Varghese N."/>
            <person name="Submissions S."/>
        </authorList>
    </citation>
    <scope>NUCLEOTIDE SEQUENCE [LARGE SCALE GENOMIC DNA]</scope>
    <source>
        <strain evidence="4">DSM 15668</strain>
    </source>
</reference>
<keyword evidence="1" id="KW-0732">Signal</keyword>
<proteinExistence type="predicted"/>
<dbReference type="Proteomes" id="UP000198405">
    <property type="component" value="Unassembled WGS sequence"/>
</dbReference>
<organism evidence="3 4">
    <name type="scientific">Desulfurobacterium atlanticum</name>
    <dbReference type="NCBI Taxonomy" id="240169"/>
    <lineage>
        <taxon>Bacteria</taxon>
        <taxon>Pseudomonadati</taxon>
        <taxon>Aquificota</taxon>
        <taxon>Aquificia</taxon>
        <taxon>Desulfurobacteriales</taxon>
        <taxon>Desulfurobacteriaceae</taxon>
        <taxon>Desulfurobacterium</taxon>
    </lineage>
</organism>
<dbReference type="Pfam" id="PF04773">
    <property type="entry name" value="FecR"/>
    <property type="match status" value="1"/>
</dbReference>
<dbReference type="PANTHER" id="PTHR38731">
    <property type="entry name" value="LIPL45-RELATED LIPOPROTEIN-RELATED"/>
    <property type="match status" value="1"/>
</dbReference>
<feature type="signal peptide" evidence="1">
    <location>
        <begin position="1"/>
        <end position="19"/>
    </location>
</feature>
<sequence>MKGWFLILLSILVPSISFAAVGRVTYAKGKVDIVKKGRFKGVSWKTLNGEVDVGDIVRTKRKSEAQIKFIDNTEVFLAERTRLIVEKYIPEREANMSLPFGRVIYRVSGRTAGAFNVKTPIALIGVKGTEFLVDVNFERVLVAVLKGVVEVKNFFTGERVILGSGSIVRIEGKEKTTPEHVGVDNVKNIVESSTMDGKKVETYTVVDYPVVSADVAEDVIQSIEVKEKEDNLNVQVEIPETSIEGM</sequence>
<dbReference type="Gene3D" id="2.60.120.1440">
    <property type="match status" value="1"/>
</dbReference>
<feature type="domain" description="FecR protein" evidence="2">
    <location>
        <begin position="56"/>
        <end position="150"/>
    </location>
</feature>
<feature type="chain" id="PRO_5012376103" evidence="1">
    <location>
        <begin position="20"/>
        <end position="246"/>
    </location>
</feature>
<dbReference type="AlphaFoldDB" id="A0A238YNS9"/>
<dbReference type="InterPro" id="IPR006860">
    <property type="entry name" value="FecR"/>
</dbReference>
<gene>
    <name evidence="3" type="ORF">SAMN06265340_10438</name>
</gene>
<dbReference type="RefSeq" id="WP_180706425.1">
    <property type="nucleotide sequence ID" value="NZ_FZOB01000004.1"/>
</dbReference>
<dbReference type="EMBL" id="FZOB01000004">
    <property type="protein sequence ID" value="SNR72314.1"/>
    <property type="molecule type" value="Genomic_DNA"/>
</dbReference>